<reference evidence="2 3" key="1">
    <citation type="journal article" date="2014" name="Genome Biol. Evol.">
        <title>The genome of the myxosporean Thelohanellus kitauei shows adaptations to nutrient acquisition within its fish host.</title>
        <authorList>
            <person name="Yang Y."/>
            <person name="Xiong J."/>
            <person name="Zhou Z."/>
            <person name="Huo F."/>
            <person name="Miao W."/>
            <person name="Ran C."/>
            <person name="Liu Y."/>
            <person name="Zhang J."/>
            <person name="Feng J."/>
            <person name="Wang M."/>
            <person name="Wang M."/>
            <person name="Wang L."/>
            <person name="Yao B."/>
        </authorList>
    </citation>
    <scope>NUCLEOTIDE SEQUENCE [LARGE SCALE GENOMIC DNA]</scope>
    <source>
        <strain evidence="2">Wuqing</strain>
    </source>
</reference>
<evidence type="ECO:0000256" key="1">
    <source>
        <dbReference type="SAM" id="SignalP"/>
    </source>
</evidence>
<evidence type="ECO:0000313" key="2">
    <source>
        <dbReference type="EMBL" id="KII68301.1"/>
    </source>
</evidence>
<accession>A0A0C2MM57</accession>
<comment type="caution">
    <text evidence="2">The sequence shown here is derived from an EMBL/GenBank/DDBJ whole genome shotgun (WGS) entry which is preliminary data.</text>
</comment>
<evidence type="ECO:0000313" key="3">
    <source>
        <dbReference type="Proteomes" id="UP000031668"/>
    </source>
</evidence>
<proteinExistence type="predicted"/>
<dbReference type="AlphaFoldDB" id="A0A0C2MM57"/>
<sequence length="139" mass="16460">MVILCFILFVEIFLKVQAVKTKTQEIKEAAYKKALEELFTITIGETRYRPWEPVQEWDSEVTSPEILKDHLNHPRQVNYTMKRISYEIQDDDIFKILEIESPDHKLYYLRICVKAGSGSKYKDDQFIGILMKKPFENPN</sequence>
<name>A0A0C2MM57_THEKT</name>
<keyword evidence="1" id="KW-0732">Signal</keyword>
<feature type="signal peptide" evidence="1">
    <location>
        <begin position="1"/>
        <end position="18"/>
    </location>
</feature>
<gene>
    <name evidence="2" type="ORF">RF11_06743</name>
</gene>
<feature type="chain" id="PRO_5002168832" evidence="1">
    <location>
        <begin position="19"/>
        <end position="139"/>
    </location>
</feature>
<dbReference type="Proteomes" id="UP000031668">
    <property type="component" value="Unassembled WGS sequence"/>
</dbReference>
<organism evidence="2 3">
    <name type="scientific">Thelohanellus kitauei</name>
    <name type="common">Myxosporean</name>
    <dbReference type="NCBI Taxonomy" id="669202"/>
    <lineage>
        <taxon>Eukaryota</taxon>
        <taxon>Metazoa</taxon>
        <taxon>Cnidaria</taxon>
        <taxon>Myxozoa</taxon>
        <taxon>Myxosporea</taxon>
        <taxon>Bivalvulida</taxon>
        <taxon>Platysporina</taxon>
        <taxon>Myxobolidae</taxon>
        <taxon>Thelohanellus</taxon>
    </lineage>
</organism>
<dbReference type="EMBL" id="JWZT01002870">
    <property type="protein sequence ID" value="KII68301.1"/>
    <property type="molecule type" value="Genomic_DNA"/>
</dbReference>
<protein>
    <submittedName>
        <fullName evidence="2">Uncharacterized protein</fullName>
    </submittedName>
</protein>
<keyword evidence="3" id="KW-1185">Reference proteome</keyword>